<reference evidence="1 2" key="1">
    <citation type="submission" date="2020-03" db="EMBL/GenBank/DDBJ databases">
        <title>Whole genome sequencing of clinical and environmental type strains of Ochrobactrum.</title>
        <authorList>
            <person name="Dharne M."/>
        </authorList>
    </citation>
    <scope>NUCLEOTIDE SEQUENCE [LARGE SCALE GENOMIC DNA]</scope>
    <source>
        <strain evidence="1 2">CIP 109452</strain>
    </source>
</reference>
<protein>
    <submittedName>
        <fullName evidence="1">Uncharacterized protein</fullName>
    </submittedName>
</protein>
<organism evidence="1 2">
    <name type="scientific">Brucella haematophila</name>
    <dbReference type="NCBI Taxonomy" id="419474"/>
    <lineage>
        <taxon>Bacteria</taxon>
        <taxon>Pseudomonadati</taxon>
        <taxon>Pseudomonadota</taxon>
        <taxon>Alphaproteobacteria</taxon>
        <taxon>Hyphomicrobiales</taxon>
        <taxon>Brucellaceae</taxon>
        <taxon>Brucella/Ochrobactrum group</taxon>
        <taxon>Brucella</taxon>
    </lineage>
</organism>
<evidence type="ECO:0000313" key="1">
    <source>
        <dbReference type="EMBL" id="NKC02812.1"/>
    </source>
</evidence>
<accession>A0ABX1DMH6</accession>
<comment type="caution">
    <text evidence="1">The sequence shown here is derived from an EMBL/GenBank/DDBJ whole genome shotgun (WGS) entry which is preliminary data.</text>
</comment>
<keyword evidence="2" id="KW-1185">Reference proteome</keyword>
<evidence type="ECO:0000313" key="2">
    <source>
        <dbReference type="Proteomes" id="UP000704467"/>
    </source>
</evidence>
<name>A0ABX1DMH6_9HYPH</name>
<dbReference type="EMBL" id="JAAVLN010000001">
    <property type="protein sequence ID" value="NKC02812.1"/>
    <property type="molecule type" value="Genomic_DNA"/>
</dbReference>
<proteinExistence type="predicted"/>
<sequence>MYSSSRRRAGSGVYYYAGFAETANILDRYKATLETLVGDLANPEAYREKILDGLNGDWFAISELDPNENDPAKLALFCTPSSLGRVAIRVLNPYSFEATTAPASKNPSSTIYTARSENQFGSYTDIQPLIRRLGLTDGDTVPFVEQRMISAILKNSNGVVTVTRPYNDMLLIRFSDNRILILARCLPQDVQ</sequence>
<gene>
    <name evidence="1" type="ORF">HED55_03820</name>
</gene>
<dbReference type="Proteomes" id="UP000704467">
    <property type="component" value="Unassembled WGS sequence"/>
</dbReference>